<feature type="compositionally biased region" description="Low complexity" evidence="1">
    <location>
        <begin position="90"/>
        <end position="102"/>
    </location>
</feature>
<dbReference type="AlphaFoldDB" id="A0A2T8KI89"/>
<proteinExistence type="predicted"/>
<gene>
    <name evidence="2" type="ORF">PAHAL_3G147900</name>
</gene>
<dbReference type="EMBL" id="CM008048">
    <property type="protein sequence ID" value="PVH61886.1"/>
    <property type="molecule type" value="Genomic_DNA"/>
</dbReference>
<dbReference type="Proteomes" id="UP000243499">
    <property type="component" value="Chromosome 3"/>
</dbReference>
<evidence type="ECO:0000313" key="2">
    <source>
        <dbReference type="EMBL" id="PVH61886.1"/>
    </source>
</evidence>
<reference evidence="2" key="1">
    <citation type="submission" date="2018-04" db="EMBL/GenBank/DDBJ databases">
        <title>WGS assembly of Panicum hallii.</title>
        <authorList>
            <person name="Lovell J."/>
            <person name="Jenkins J."/>
            <person name="Lowry D."/>
            <person name="Mamidi S."/>
            <person name="Sreedasyam A."/>
            <person name="Weng X."/>
            <person name="Barry K."/>
            <person name="Bonette J."/>
            <person name="Campitelli B."/>
            <person name="Daum C."/>
            <person name="Gordon S."/>
            <person name="Gould B."/>
            <person name="Lipzen A."/>
            <person name="Macqueen A."/>
            <person name="Palacio-Mejia J."/>
            <person name="Plott C."/>
            <person name="Shakirov E."/>
            <person name="Shu S."/>
            <person name="Yoshinaga Y."/>
            <person name="Zane M."/>
            <person name="Rokhsar D."/>
            <person name="Grimwood J."/>
            <person name="Schmutz J."/>
            <person name="Juenger T."/>
        </authorList>
    </citation>
    <scope>NUCLEOTIDE SEQUENCE [LARGE SCALE GENOMIC DNA]</scope>
    <source>
        <strain evidence="2">FIL2</strain>
    </source>
</reference>
<dbReference type="Gramene" id="PVH61886">
    <property type="protein sequence ID" value="PVH61886"/>
    <property type="gene ID" value="PAHAL_3G147900"/>
</dbReference>
<name>A0A2T8KI89_9POAL</name>
<evidence type="ECO:0000256" key="1">
    <source>
        <dbReference type="SAM" id="MobiDB-lite"/>
    </source>
</evidence>
<protein>
    <submittedName>
        <fullName evidence="2">Uncharacterized protein</fullName>
    </submittedName>
</protein>
<feature type="region of interest" description="Disordered" evidence="1">
    <location>
        <begin position="82"/>
        <end position="102"/>
    </location>
</feature>
<sequence>MKYRPPRASASRAQRTLVLAAPRALGIAGVRDVTGTSPGVISAAFGSACSLPRAPHLAALRSAAAAAGGRYPPAFVPAAGGTRYGTDDQSTAPAACSPSATT</sequence>
<organism evidence="2">
    <name type="scientific">Panicum hallii</name>
    <dbReference type="NCBI Taxonomy" id="206008"/>
    <lineage>
        <taxon>Eukaryota</taxon>
        <taxon>Viridiplantae</taxon>
        <taxon>Streptophyta</taxon>
        <taxon>Embryophyta</taxon>
        <taxon>Tracheophyta</taxon>
        <taxon>Spermatophyta</taxon>
        <taxon>Magnoliopsida</taxon>
        <taxon>Liliopsida</taxon>
        <taxon>Poales</taxon>
        <taxon>Poaceae</taxon>
        <taxon>PACMAD clade</taxon>
        <taxon>Panicoideae</taxon>
        <taxon>Panicodae</taxon>
        <taxon>Paniceae</taxon>
        <taxon>Panicinae</taxon>
        <taxon>Panicum</taxon>
        <taxon>Panicum sect. Panicum</taxon>
    </lineage>
</organism>
<accession>A0A2T8KI89</accession>